<sequence length="67" mass="7559">MTEQFRTSLAILRRKQVENETGLARSTIYDRMKDGTFPSAIKIGVKAVGWRAGDIDRFLENPAGFRA</sequence>
<dbReference type="InterPro" id="IPR052931">
    <property type="entry name" value="Prophage_regulatory_activator"/>
</dbReference>
<dbReference type="PANTHER" id="PTHR36154">
    <property type="entry name" value="DNA-BINDING TRANSCRIPTIONAL ACTIVATOR ALPA"/>
    <property type="match status" value="1"/>
</dbReference>
<dbReference type="Proteomes" id="UP001620514">
    <property type="component" value="Unassembled WGS sequence"/>
</dbReference>
<keyword evidence="2" id="KW-1185">Reference proteome</keyword>
<name>A0ABW8MGT5_9BURK</name>
<evidence type="ECO:0000313" key="1">
    <source>
        <dbReference type="EMBL" id="MFK4442884.1"/>
    </source>
</evidence>
<dbReference type="Pfam" id="PF05930">
    <property type="entry name" value="Phage_AlpA"/>
    <property type="match status" value="1"/>
</dbReference>
<reference evidence="1 2" key="2">
    <citation type="submission" date="2024-11" db="EMBL/GenBank/DDBJ databases">
        <title>Using genomics to understand microbial adaptation to soil warming.</title>
        <authorList>
            <person name="Deangelis K.M. PhD."/>
        </authorList>
    </citation>
    <scope>NUCLEOTIDE SEQUENCE [LARGE SCALE GENOMIC DNA]</scope>
    <source>
        <strain evidence="1 2">GAS97</strain>
    </source>
</reference>
<reference evidence="1 2" key="1">
    <citation type="submission" date="2024-10" db="EMBL/GenBank/DDBJ databases">
        <authorList>
            <person name="Deangelis K."/>
            <person name="Huntemann M."/>
            <person name="Clum A."/>
            <person name="Wang J."/>
            <person name="Palaniappan K."/>
            <person name="Ritter S."/>
            <person name="Chen I.-M."/>
            <person name="Stamatis D."/>
            <person name="Reddy T."/>
            <person name="O'Malley R."/>
            <person name="Daum C."/>
            <person name="Ng V."/>
            <person name="Ivanova N."/>
            <person name="Kyrpides N."/>
            <person name="Woyke T."/>
        </authorList>
    </citation>
    <scope>NUCLEOTIDE SEQUENCE [LARGE SCALE GENOMIC DNA]</scope>
    <source>
        <strain evidence="1 2">GAS97</strain>
    </source>
</reference>
<dbReference type="InterPro" id="IPR010260">
    <property type="entry name" value="AlpA"/>
</dbReference>
<dbReference type="Gene3D" id="1.10.238.160">
    <property type="match status" value="1"/>
</dbReference>
<dbReference type="RefSeq" id="WP_404607277.1">
    <property type="nucleotide sequence ID" value="NZ_JBIYDN010000007.1"/>
</dbReference>
<organism evidence="1 2">
    <name type="scientific">Caballeronia udeis</name>
    <dbReference type="NCBI Taxonomy" id="1232866"/>
    <lineage>
        <taxon>Bacteria</taxon>
        <taxon>Pseudomonadati</taxon>
        <taxon>Pseudomonadota</taxon>
        <taxon>Betaproteobacteria</taxon>
        <taxon>Burkholderiales</taxon>
        <taxon>Burkholderiaceae</taxon>
        <taxon>Caballeronia</taxon>
    </lineage>
</organism>
<gene>
    <name evidence="1" type="ORF">ABH943_002900</name>
</gene>
<proteinExistence type="predicted"/>
<evidence type="ECO:0000313" key="2">
    <source>
        <dbReference type="Proteomes" id="UP001620514"/>
    </source>
</evidence>
<dbReference type="EMBL" id="JBIYDN010000007">
    <property type="protein sequence ID" value="MFK4442884.1"/>
    <property type="molecule type" value="Genomic_DNA"/>
</dbReference>
<comment type="caution">
    <text evidence="1">The sequence shown here is derived from an EMBL/GenBank/DDBJ whole genome shotgun (WGS) entry which is preliminary data.</text>
</comment>
<protein>
    <submittedName>
        <fullName evidence="1">Prophage regulatory protein</fullName>
    </submittedName>
</protein>
<accession>A0ABW8MGT5</accession>
<dbReference type="PANTHER" id="PTHR36154:SF1">
    <property type="entry name" value="DNA-BINDING TRANSCRIPTIONAL ACTIVATOR ALPA"/>
    <property type="match status" value="1"/>
</dbReference>